<reference evidence="1 2" key="1">
    <citation type="submission" date="2024-10" db="EMBL/GenBank/DDBJ databases">
        <authorList>
            <person name="Sang B.-I."/>
            <person name="Prabhaharan D."/>
        </authorList>
    </citation>
    <scope>NUCLEOTIDE SEQUENCE [LARGE SCALE GENOMIC DNA]</scope>
    <source>
        <strain evidence="1 2">MH</strain>
    </source>
</reference>
<name>A0ABW7DKW1_9FIRM</name>
<organism evidence="1 2">
    <name type="scientific">Megasphaera hexanoica</name>
    <dbReference type="NCBI Taxonomy" id="1675036"/>
    <lineage>
        <taxon>Bacteria</taxon>
        <taxon>Bacillati</taxon>
        <taxon>Bacillota</taxon>
        <taxon>Negativicutes</taxon>
        <taxon>Veillonellales</taxon>
        <taxon>Veillonellaceae</taxon>
        <taxon>Megasphaera</taxon>
    </lineage>
</organism>
<evidence type="ECO:0000313" key="2">
    <source>
        <dbReference type="Proteomes" id="UP001605989"/>
    </source>
</evidence>
<keyword evidence="2" id="KW-1185">Reference proteome</keyword>
<comment type="caution">
    <text evidence="1">The sequence shown here is derived from an EMBL/GenBank/DDBJ whole genome shotgun (WGS) entry which is preliminary data.</text>
</comment>
<evidence type="ECO:0008006" key="3">
    <source>
        <dbReference type="Google" id="ProtNLM"/>
    </source>
</evidence>
<dbReference type="Proteomes" id="UP001605989">
    <property type="component" value="Unassembled WGS sequence"/>
</dbReference>
<gene>
    <name evidence="1" type="ORF">ACGTZG_01135</name>
</gene>
<protein>
    <recommendedName>
        <fullName evidence="3">LysR substrate-binding domain-containing protein</fullName>
    </recommendedName>
</protein>
<proteinExistence type="predicted"/>
<evidence type="ECO:0000313" key="1">
    <source>
        <dbReference type="EMBL" id="MFG6271789.1"/>
    </source>
</evidence>
<sequence>MTSWKYGPCNTSLAVAREQNMTGAANAAQLIRTGITSALGIDEFFQLQTPDLVFIPLEPAVTVSCLEAWKKYQLLSPTCEAFLKGLKEEIHLPGKD</sequence>
<dbReference type="RefSeq" id="WP_257536516.1">
    <property type="nucleotide sequence ID" value="NZ_CP011940.1"/>
</dbReference>
<accession>A0ABW7DKW1</accession>
<dbReference type="EMBL" id="JBIEKR010000001">
    <property type="protein sequence ID" value="MFG6271789.1"/>
    <property type="molecule type" value="Genomic_DNA"/>
</dbReference>